<dbReference type="Pfam" id="PF01244">
    <property type="entry name" value="Peptidase_M19"/>
    <property type="match status" value="1"/>
</dbReference>
<dbReference type="STRING" id="333140.AWW68_12400"/>
<dbReference type="GO" id="GO:0006508">
    <property type="term" value="P:proteolysis"/>
    <property type="evidence" value="ECO:0007669"/>
    <property type="project" value="InterPro"/>
</dbReference>
<keyword evidence="1" id="KW-0732">Signal</keyword>
<name>A0A150X440_9BACT</name>
<organism evidence="2 3">
    <name type="scientific">Roseivirga spongicola</name>
    <dbReference type="NCBI Taxonomy" id="333140"/>
    <lineage>
        <taxon>Bacteria</taxon>
        <taxon>Pseudomonadati</taxon>
        <taxon>Bacteroidota</taxon>
        <taxon>Cytophagia</taxon>
        <taxon>Cytophagales</taxon>
        <taxon>Roseivirgaceae</taxon>
        <taxon>Roseivirga</taxon>
    </lineage>
</organism>
<dbReference type="OrthoDB" id="9804920at2"/>
<dbReference type="Gene3D" id="3.20.20.140">
    <property type="entry name" value="Metal-dependent hydrolases"/>
    <property type="match status" value="1"/>
</dbReference>
<proteinExistence type="predicted"/>
<evidence type="ECO:0000313" key="3">
    <source>
        <dbReference type="Proteomes" id="UP000075606"/>
    </source>
</evidence>
<sequence>MKRVLSLSLLAATMLWSCGAQESKEETVDVNNMTEQELMDYAKGIHERVITLDTHDDINTSNFTEETNYTQRLSTQINLPKMEEGGLDVAWFVVYTGQGELTEEGFARAYENADDKFKAIHRLCEEIAPDKIELAYTSDDVRRIVAAGKKVAMIGVENGYPIGMEIERVKEFYDRGARYMSLSHNGHSQLSDSNTGERDSVWLHNGLSELGKEVIAEMNKYGMMIDLSHPSKEANMQAMILSKAPVIASHSSARTLNDVSRNLDDEQLMMLKENGGVVQTVAFKSYVNSEKNRANSAKYGEVMEAIAAEENFEMKSRGELREMSSEEREAYYERLTEIREKHGDRLQQEVNASAPPVDVADFVDHVDYLVNKIGLEHVGISSDFDGGGGVEGWKDASETFNVTLELVKRGYTEEEISMMWSGNLLRVLDECQEVAKKIQAGEL</sequence>
<feature type="chain" id="PRO_5007574158" evidence="1">
    <location>
        <begin position="21"/>
        <end position="443"/>
    </location>
</feature>
<dbReference type="InterPro" id="IPR032466">
    <property type="entry name" value="Metal_Hydrolase"/>
</dbReference>
<comment type="caution">
    <text evidence="2">The sequence shown here is derived from an EMBL/GenBank/DDBJ whole genome shotgun (WGS) entry which is preliminary data.</text>
</comment>
<dbReference type="EMBL" id="LRPC01000028">
    <property type="protein sequence ID" value="KYG73488.1"/>
    <property type="molecule type" value="Genomic_DNA"/>
</dbReference>
<dbReference type="PANTHER" id="PTHR10443">
    <property type="entry name" value="MICROSOMAL DIPEPTIDASE"/>
    <property type="match status" value="1"/>
</dbReference>
<dbReference type="AlphaFoldDB" id="A0A150X440"/>
<protein>
    <submittedName>
        <fullName evidence="2">Peptidase M19</fullName>
    </submittedName>
</protein>
<dbReference type="PROSITE" id="PS51365">
    <property type="entry name" value="RENAL_DIPEPTIDASE_2"/>
    <property type="match status" value="1"/>
</dbReference>
<keyword evidence="3" id="KW-1185">Reference proteome</keyword>
<dbReference type="RefSeq" id="WP_068224125.1">
    <property type="nucleotide sequence ID" value="NZ_CP139724.1"/>
</dbReference>
<dbReference type="GO" id="GO:0070573">
    <property type="term" value="F:metallodipeptidase activity"/>
    <property type="evidence" value="ECO:0007669"/>
    <property type="project" value="InterPro"/>
</dbReference>
<dbReference type="PANTHER" id="PTHR10443:SF12">
    <property type="entry name" value="DIPEPTIDASE"/>
    <property type="match status" value="1"/>
</dbReference>
<evidence type="ECO:0000313" key="2">
    <source>
        <dbReference type="EMBL" id="KYG73488.1"/>
    </source>
</evidence>
<dbReference type="Gene3D" id="1.10.287.650">
    <property type="entry name" value="L27 domain"/>
    <property type="match status" value="1"/>
</dbReference>
<dbReference type="Proteomes" id="UP000075606">
    <property type="component" value="Unassembled WGS sequence"/>
</dbReference>
<feature type="signal peptide" evidence="1">
    <location>
        <begin position="1"/>
        <end position="20"/>
    </location>
</feature>
<evidence type="ECO:0000256" key="1">
    <source>
        <dbReference type="SAM" id="SignalP"/>
    </source>
</evidence>
<dbReference type="InterPro" id="IPR008257">
    <property type="entry name" value="Pept_M19"/>
</dbReference>
<reference evidence="2 3" key="1">
    <citation type="submission" date="2016-01" db="EMBL/GenBank/DDBJ databases">
        <title>Genome sequencing of Roseivirga spongicola UST030701-084.</title>
        <authorList>
            <person name="Selvaratnam C."/>
            <person name="Thevarajoo S."/>
            <person name="Goh K.M."/>
            <person name="Ee R."/>
            <person name="Chan K.-G."/>
            <person name="Chong C.S."/>
        </authorList>
    </citation>
    <scope>NUCLEOTIDE SEQUENCE [LARGE SCALE GENOMIC DNA]</scope>
    <source>
        <strain evidence="2 3">UST030701-084</strain>
    </source>
</reference>
<gene>
    <name evidence="2" type="ORF">AWW68_12400</name>
</gene>
<accession>A0A150X440</accession>
<dbReference type="SUPFAM" id="SSF51556">
    <property type="entry name" value="Metallo-dependent hydrolases"/>
    <property type="match status" value="1"/>
</dbReference>
<dbReference type="CDD" id="cd01301">
    <property type="entry name" value="rDP_like"/>
    <property type="match status" value="1"/>
</dbReference>